<accession>A0A1S3HDK1</accession>
<feature type="compositionally biased region" description="Basic and acidic residues" evidence="2">
    <location>
        <begin position="699"/>
        <end position="721"/>
    </location>
</feature>
<feature type="compositionally biased region" description="Basic and acidic residues" evidence="2">
    <location>
        <begin position="399"/>
        <end position="438"/>
    </location>
</feature>
<dbReference type="GO" id="GO:0006396">
    <property type="term" value="P:RNA processing"/>
    <property type="evidence" value="ECO:0007669"/>
    <property type="project" value="InterPro"/>
</dbReference>
<keyword evidence="1" id="KW-0175">Coiled coil</keyword>
<dbReference type="InterPro" id="IPR003107">
    <property type="entry name" value="HAT"/>
</dbReference>
<evidence type="ECO:0000313" key="5">
    <source>
        <dbReference type="RefSeq" id="XP_013383591.1"/>
    </source>
</evidence>
<feature type="compositionally biased region" description="Basic and acidic residues" evidence="2">
    <location>
        <begin position="338"/>
        <end position="383"/>
    </location>
</feature>
<feature type="region of interest" description="Disordered" evidence="2">
    <location>
        <begin position="672"/>
        <end position="747"/>
    </location>
</feature>
<evidence type="ECO:0000313" key="4">
    <source>
        <dbReference type="Proteomes" id="UP000085678"/>
    </source>
</evidence>
<keyword evidence="4" id="KW-1185">Reference proteome</keyword>
<feature type="compositionally biased region" description="Polar residues" evidence="2">
    <location>
        <begin position="463"/>
        <end position="487"/>
    </location>
</feature>
<evidence type="ECO:0000256" key="1">
    <source>
        <dbReference type="SAM" id="Coils"/>
    </source>
</evidence>
<dbReference type="GeneID" id="106153974"/>
<evidence type="ECO:0000256" key="2">
    <source>
        <dbReference type="SAM" id="MobiDB-lite"/>
    </source>
</evidence>
<feature type="compositionally biased region" description="Acidic residues" evidence="2">
    <location>
        <begin position="510"/>
        <end position="520"/>
    </location>
</feature>
<sequence length="2325" mass="264330">MRSPSSSRSSIEEIKKCYYMINYKEKEGYMEVEEDVSGREEGELSDDGEIKGDSEEEGEAKDDPNQEVNIPGLDLVNRPEDAVDIPGLDLVNKRTPTRSRTRQASSRILEKYRHGKNSKTTPRQQSRRPVSPPSLPSPSSHFWARPPVSRSLSPTFHGPINHHNEPHHQPPSRIPHRPPHYSSPPRYHPWGMERDPMAAAQDWRRNSGSRDTNRPVRERHRSNGRQSKPRPTSGDKPIDKSDGDYNELLLRYKLVQKQLDVLRKEDEQASKLLGGEDTGSKKREIDELDTVTSTAHTENGQPGSEDQTPDPGAKLKSEEEDVDELELRLLALASAAKNLDKKPVLQKKAEDEPQKSQDQKQPRRGRQEALRKPEPYRRQDVHRKQSNRRGPSRRYARQSLERTKRPTRRSSERERQKEWERQRERGEHRFDDQSERPRLIASVLSIDDPEEQYRRFMKMVANDRNTTTSGNSRSQSKSPRHQGVSSDRTGDWSHDPREAENDAPLVLLDNYEEVEMEIDSNEGSPAIFTEDLGPQFGFEDLYLPMEAPLPSGGAGTVYPPPPPPPPEEPPPLPEEDPEEDEEEAELRAMLLQGIINKRKQVDRPEPEQMSEPSSRNESPVPVLHKPKYPPRPKRVMHKPLVINLGGDSSDSEHEDKGATNLLGGLDFFLKQARQSVETPKPAAQQKHSPTTPEAMVGMPEDKKREYKELKEKLIKKEKEKLSQTSKLNQESGISKASNDGAAKQNVKKLEVSQTDAVSVKAVPTLDGVANPEAREASVRSDELEGLEVKYQKCSEKIVIQRQGITKDKQTLKTIQVHLDKRTVALQTAEEKIQKLQEQLAAAEKIAITHRNNIEKLNKQSNLIQTRIKRRSAILNETEKEAADLEAILKKNTITDNIAVNSVKRKANSIDVQTVKKPKTVATEQAIAKETVITTEHSERKMDNRGKQKLTKEQLQRLEQEYRIKIEMLKRTHLENSVKSKEQDKRTKEHRIKFNTRRARTKPIAQPNLENIEKLTVGQEKEKPANDLQPKIRRKSFLDLNISMKPNLELTNLEQGVGSVATSKPVGNDNDNEISSGSAAKISTNTNVQQKVADRTEGQSQFTMPTGSQLENLCRLQKEKVDKFAVDEFSTKNIHYDLTEGFWSRLQEIPGLSFEMEKSTDSVCDIFSSQCNQYCSPLLNFRSYRFSPYFRQKSGHCLTTATFAHKLEPKKALCRFDLKGTCNEECPWQHESDHVMTASEQLIDIISYCPSVAGVADNASAEECERIISSWVDNFKKQHESKMNQEEMCLLLVDKVNEKTGHSPPCTVFTEPRKWKPTAICRTPPSQELKPKETKVLMDLHSSVSPVDTDDIISEQDIRYFMLSSHDIQDMESAVLETPHDTQLWIKLAYKKMRDHRSDSPTDKGLEHALNVLARGLEANKHSSDLWQHYLNLHKKLGQFQETLDMCEQAVKLAPSYELWWMYLTLTKPFSKKETICQQILAYLQAVHHMPQAQISHQILEIMLYQVSLNIQSGRYKSGLKIIQNVLKPEVGGISPLCRCMVPQDRVLTWLAYLNLLETQSLPQCMFDPANNNPGRIVNKEPFIVPWKSKRPKGSKDNPIQNFSLAFKQCSQSKLGTEINIANCMPLYRNLVALEVAKGRYEPAKGVCRKLLSSSPSNTDLWLCLADICKRQKKVEEVRAVLSEAKSKVAGPKASVLYHAAASFELTQVILLLNDSPTDKGLELALNVLARGLEANKHSTDLWQHYLNLHKKLGQFQETLDMCEQAVKLAPSYELWWMYLTLTKPFSKKETICQQILAYLQAVRHMPQAQISHQILEIMLYQVSLNIQSGRYKSGLKIIQNVLKPEVGGISPLCRCMVPQDRVLTWLAYLNLLETQSLPQCMFDPANNNPGRIVNKEPFIVPWKSKRPKGSKDNPIQNFSLAFKQCSQSKLGTEINIANCMPLYRNLVALEVAKGRYEPAKGVCRKLLSSSPSNTDLWLCLADICKRQKKVEEVRAVLSEAKSKVAGPKASVLYHAAVSFELTQGDADSALEELERCVIDLFDVDINNSKICDPNLLYCKVLGQSLPLTYKEPQYKEGVSAEDVRKHMLYMWLNYSTLLHLQGDDAQAVEVYETALYSVKSVEDVRAVWVSYLRHKFQVALTKGKSSEVSVLRDLNRRCLQTTPVSFPLPFCPSKHWNNYTFHNQVVDLYLQSLTKDQIGPAFRHFLKMMPGNVELVVKSVQYFHEDGDDPAILSLCYPALYDLPACTRLWKIAINLLLKQGKVKEVHKAYQKAVGSLQYTVSLWKDFILFAISQQAAEVVTKLIEECNRLEVNIAPFVATILKLS</sequence>
<dbReference type="RefSeq" id="XP_013383591.1">
    <property type="nucleotide sequence ID" value="XM_013528137.1"/>
</dbReference>
<dbReference type="PANTHER" id="PTHR21563:SF3">
    <property type="entry name" value="ZINC FINGER C3H1 DOMAIN-CONTAINING PROTEIN"/>
    <property type="match status" value="1"/>
</dbReference>
<feature type="region of interest" description="Disordered" evidence="2">
    <location>
        <begin position="335"/>
        <end position="636"/>
    </location>
</feature>
<feature type="compositionally biased region" description="Basic and acidic residues" evidence="2">
    <location>
        <begin position="488"/>
        <end position="500"/>
    </location>
</feature>
<dbReference type="Pfam" id="PF10650">
    <property type="entry name" value="zf-C3H1"/>
    <property type="match status" value="1"/>
</dbReference>
<dbReference type="InterPro" id="IPR019607">
    <property type="entry name" value="Putative_zinc-finger_domain"/>
</dbReference>
<dbReference type="InParanoid" id="A0A1S3HDK1"/>
<dbReference type="InterPro" id="IPR039278">
    <property type="entry name" value="Red1"/>
</dbReference>
<feature type="compositionally biased region" description="Basic residues" evidence="2">
    <location>
        <begin position="624"/>
        <end position="636"/>
    </location>
</feature>
<dbReference type="GO" id="GO:0005634">
    <property type="term" value="C:nucleus"/>
    <property type="evidence" value="ECO:0007669"/>
    <property type="project" value="TreeGrafter"/>
</dbReference>
<dbReference type="SMART" id="SM00028">
    <property type="entry name" value="TPR"/>
    <property type="match status" value="4"/>
</dbReference>
<gene>
    <name evidence="5" type="primary">LOC106153974</name>
</gene>
<protein>
    <submittedName>
        <fullName evidence="5">Zinc finger C3H1 domain-containing protein-like</fullName>
    </submittedName>
</protein>
<proteinExistence type="predicted"/>
<dbReference type="SMART" id="SM00386">
    <property type="entry name" value="HAT"/>
    <property type="match status" value="10"/>
</dbReference>
<feature type="region of interest" description="Disordered" evidence="2">
    <location>
        <begin position="266"/>
        <end position="322"/>
    </location>
</feature>
<dbReference type="GO" id="GO:0000178">
    <property type="term" value="C:exosome (RNase complex)"/>
    <property type="evidence" value="ECO:0007669"/>
    <property type="project" value="TreeGrafter"/>
</dbReference>
<feature type="compositionally biased region" description="Pro residues" evidence="2">
    <location>
        <begin position="558"/>
        <end position="572"/>
    </location>
</feature>
<dbReference type="PANTHER" id="PTHR21563">
    <property type="entry name" value="ZINC FINGER C3H1 DOMAIN-CONTAINING PROTEIN"/>
    <property type="match status" value="1"/>
</dbReference>
<dbReference type="InterPro" id="IPR011990">
    <property type="entry name" value="TPR-like_helical_dom_sf"/>
</dbReference>
<dbReference type="Gene3D" id="1.25.40.10">
    <property type="entry name" value="Tetratricopeptide repeat domain"/>
    <property type="match status" value="4"/>
</dbReference>
<feature type="region of interest" description="Disordered" evidence="2">
    <location>
        <begin position="30"/>
        <end position="243"/>
    </location>
</feature>
<reference evidence="5" key="1">
    <citation type="submission" date="2025-08" db="UniProtKB">
        <authorList>
            <consortium name="RefSeq"/>
        </authorList>
    </citation>
    <scope>IDENTIFICATION</scope>
    <source>
        <tissue evidence="5">Gonads</tissue>
    </source>
</reference>
<feature type="domain" description="Putative zinc-finger" evidence="3">
    <location>
        <begin position="1212"/>
        <end position="1229"/>
    </location>
</feature>
<dbReference type="KEGG" id="lak:106153974"/>
<dbReference type="InterPro" id="IPR019734">
    <property type="entry name" value="TPR_rpt"/>
</dbReference>
<dbReference type="STRING" id="7574.A0A1S3HDK1"/>
<name>A0A1S3HDK1_LINAN</name>
<feature type="compositionally biased region" description="Polar residues" evidence="2">
    <location>
        <begin position="722"/>
        <end position="737"/>
    </location>
</feature>
<dbReference type="OrthoDB" id="1922977at2759"/>
<feature type="compositionally biased region" description="Basic residues" evidence="2">
    <location>
        <begin position="384"/>
        <end position="396"/>
    </location>
</feature>
<feature type="compositionally biased region" description="Polar residues" evidence="2">
    <location>
        <begin position="290"/>
        <end position="306"/>
    </location>
</feature>
<dbReference type="SUPFAM" id="SSF48452">
    <property type="entry name" value="TPR-like"/>
    <property type="match status" value="2"/>
</dbReference>
<organism evidence="4 5">
    <name type="scientific">Lingula anatina</name>
    <name type="common">Brachiopod</name>
    <name type="synonym">Lingula unguis</name>
    <dbReference type="NCBI Taxonomy" id="7574"/>
    <lineage>
        <taxon>Eukaryota</taxon>
        <taxon>Metazoa</taxon>
        <taxon>Spiralia</taxon>
        <taxon>Lophotrochozoa</taxon>
        <taxon>Brachiopoda</taxon>
        <taxon>Linguliformea</taxon>
        <taxon>Lingulata</taxon>
        <taxon>Lingulida</taxon>
        <taxon>Linguloidea</taxon>
        <taxon>Lingulidae</taxon>
        <taxon>Lingula</taxon>
    </lineage>
</organism>
<dbReference type="Proteomes" id="UP000085678">
    <property type="component" value="Unplaced"/>
</dbReference>
<feature type="coiled-coil region" evidence="1">
    <location>
        <begin position="818"/>
        <end position="894"/>
    </location>
</feature>
<evidence type="ECO:0000259" key="3">
    <source>
        <dbReference type="Pfam" id="PF10650"/>
    </source>
</evidence>
<feature type="compositionally biased region" description="Basic and acidic residues" evidence="2">
    <location>
        <begin position="36"/>
        <end position="53"/>
    </location>
</feature>
<feature type="compositionally biased region" description="Acidic residues" evidence="2">
    <location>
        <begin position="573"/>
        <end position="584"/>
    </location>
</feature>